<feature type="transmembrane region" description="Helical" evidence="1">
    <location>
        <begin position="42"/>
        <end position="62"/>
    </location>
</feature>
<gene>
    <name evidence="2" type="ORF">GCM10009544_60400</name>
</gene>
<evidence type="ECO:0000313" key="2">
    <source>
        <dbReference type="EMBL" id="GAA0491580.1"/>
    </source>
</evidence>
<reference evidence="3" key="1">
    <citation type="journal article" date="2019" name="Int. J. Syst. Evol. Microbiol.">
        <title>The Global Catalogue of Microorganisms (GCM) 10K type strain sequencing project: providing services to taxonomists for standard genome sequencing and annotation.</title>
        <authorList>
            <consortium name="The Broad Institute Genomics Platform"/>
            <consortium name="The Broad Institute Genome Sequencing Center for Infectious Disease"/>
            <person name="Wu L."/>
            <person name="Ma J."/>
        </authorList>
    </citation>
    <scope>NUCLEOTIDE SEQUENCE [LARGE SCALE GENOMIC DNA]</scope>
    <source>
        <strain evidence="3">JCM 10649</strain>
    </source>
</reference>
<protein>
    <recommendedName>
        <fullName evidence="4">Integral membrane protein</fullName>
    </recommendedName>
</protein>
<feature type="transmembrane region" description="Helical" evidence="1">
    <location>
        <begin position="151"/>
        <end position="171"/>
    </location>
</feature>
<comment type="caution">
    <text evidence="2">The sequence shown here is derived from an EMBL/GenBank/DDBJ whole genome shotgun (WGS) entry which is preliminary data.</text>
</comment>
<keyword evidence="3" id="KW-1185">Reference proteome</keyword>
<keyword evidence="1" id="KW-1133">Transmembrane helix</keyword>
<name>A0ABP3L1T1_9ACTN</name>
<accession>A0ABP3L1T1</accession>
<keyword evidence="1" id="KW-0472">Membrane</keyword>
<dbReference type="RefSeq" id="WP_344096899.1">
    <property type="nucleotide sequence ID" value="NZ_BAAAHB010000122.1"/>
</dbReference>
<feature type="transmembrane region" description="Helical" evidence="1">
    <location>
        <begin position="121"/>
        <end position="139"/>
    </location>
</feature>
<proteinExistence type="predicted"/>
<evidence type="ECO:0000256" key="1">
    <source>
        <dbReference type="SAM" id="Phobius"/>
    </source>
</evidence>
<keyword evidence="1" id="KW-0812">Transmembrane</keyword>
<feature type="transmembrane region" description="Helical" evidence="1">
    <location>
        <begin position="68"/>
        <end position="91"/>
    </location>
</feature>
<dbReference type="Proteomes" id="UP001499895">
    <property type="component" value="Unassembled WGS sequence"/>
</dbReference>
<sequence>MTNTAELTPYERRMQRYDQRMLAIMNNPATKPFTATRARRRAAVAAHVTVTAAVLAVMFDAFGKQNPWLVLGTVIVGLPLWCIATGAINGATRGLVELRSRVLDERQLAERNAIYTRAHRISVGLLLSAVLAVIGWQWAGHTVHSGAALPMLIVALVTFWLMPLWTAGLMVQDEVDDLA</sequence>
<organism evidence="2 3">
    <name type="scientific">Streptomyces stramineus</name>
    <dbReference type="NCBI Taxonomy" id="173861"/>
    <lineage>
        <taxon>Bacteria</taxon>
        <taxon>Bacillati</taxon>
        <taxon>Actinomycetota</taxon>
        <taxon>Actinomycetes</taxon>
        <taxon>Kitasatosporales</taxon>
        <taxon>Streptomycetaceae</taxon>
        <taxon>Streptomyces</taxon>
    </lineage>
</organism>
<dbReference type="EMBL" id="BAAAHB010000122">
    <property type="protein sequence ID" value="GAA0491580.1"/>
    <property type="molecule type" value="Genomic_DNA"/>
</dbReference>
<evidence type="ECO:0000313" key="3">
    <source>
        <dbReference type="Proteomes" id="UP001499895"/>
    </source>
</evidence>
<evidence type="ECO:0008006" key="4">
    <source>
        <dbReference type="Google" id="ProtNLM"/>
    </source>
</evidence>